<evidence type="ECO:0000256" key="2">
    <source>
        <dbReference type="SAM" id="MobiDB-lite"/>
    </source>
</evidence>
<dbReference type="AlphaFoldDB" id="A0A5E8BBM1"/>
<dbReference type="InterPro" id="IPR005025">
    <property type="entry name" value="FMN_Rdtase-like_dom"/>
</dbReference>
<feature type="compositionally biased region" description="Low complexity" evidence="2">
    <location>
        <begin position="236"/>
        <end position="257"/>
    </location>
</feature>
<keyword evidence="5" id="KW-1185">Reference proteome</keyword>
<feature type="region of interest" description="Disordered" evidence="2">
    <location>
        <begin position="236"/>
        <end position="259"/>
    </location>
</feature>
<dbReference type="PANTHER" id="PTHR30546">
    <property type="entry name" value="FLAVODOXIN-RELATED PROTEIN WRBA-RELATED"/>
    <property type="match status" value="1"/>
</dbReference>
<dbReference type="PANTHER" id="PTHR30546:SF23">
    <property type="entry name" value="FLAVOPROTEIN-LIKE PROTEIN YCP4-RELATED"/>
    <property type="match status" value="1"/>
</dbReference>
<sequence length="272" mass="28116">MTKIAIVYYSTYGHTLQLAKEEAAGVEAAGAQVDIFQIPETLSGEILEKMHAPPKPSDIPYADLNTLTEYDGILFGFSTRFGTYAAQFKAFWDASGGLWASGAFHGKYVGLFLSTGTMGGGQETLARNTISSFVHHGMIYVPLGYKDAFGELANLEEVHGGSPWGAGTFAGADGSRLPSELEKKVAFTQGKSFAGVVLRATSGAANAAAAETATPAAAPVAAPVAAAAATEPAAAPAVEKKAAAPAPRANQQAAPAKKPAEEKKKFGCCIIM</sequence>
<reference evidence="4 5" key="1">
    <citation type="submission" date="2019-09" db="EMBL/GenBank/DDBJ databases">
        <authorList>
            <person name="Brejova B."/>
        </authorList>
    </citation>
    <scope>NUCLEOTIDE SEQUENCE [LARGE SCALE GENOMIC DNA]</scope>
</reference>
<dbReference type="NCBIfam" id="NF002999">
    <property type="entry name" value="PRK03767.1"/>
    <property type="match status" value="1"/>
</dbReference>
<dbReference type="InterPro" id="IPR008254">
    <property type="entry name" value="Flavodoxin/NO_synth"/>
</dbReference>
<protein>
    <recommendedName>
        <fullName evidence="3">Flavodoxin-like domain-containing protein</fullName>
    </recommendedName>
</protein>
<dbReference type="EMBL" id="CABVLU010000002">
    <property type="protein sequence ID" value="VVT48519.1"/>
    <property type="molecule type" value="Genomic_DNA"/>
</dbReference>
<evidence type="ECO:0000259" key="3">
    <source>
        <dbReference type="PROSITE" id="PS50902"/>
    </source>
</evidence>
<dbReference type="PROSITE" id="PS50902">
    <property type="entry name" value="FLAVODOXIN_LIKE"/>
    <property type="match status" value="1"/>
</dbReference>
<dbReference type="RefSeq" id="XP_031852429.1">
    <property type="nucleotide sequence ID" value="XM_031996538.1"/>
</dbReference>
<dbReference type="SUPFAM" id="SSF52218">
    <property type="entry name" value="Flavoproteins"/>
    <property type="match status" value="1"/>
</dbReference>
<evidence type="ECO:0000313" key="5">
    <source>
        <dbReference type="Proteomes" id="UP000398389"/>
    </source>
</evidence>
<accession>A0A5E8BBM1</accession>
<dbReference type="InterPro" id="IPR029039">
    <property type="entry name" value="Flavoprotein-like_sf"/>
</dbReference>
<dbReference type="Gene3D" id="3.40.50.360">
    <property type="match status" value="1"/>
</dbReference>
<proteinExistence type="inferred from homology"/>
<dbReference type="GO" id="GO:0003955">
    <property type="term" value="F:NAD(P)H dehydrogenase (quinone) activity"/>
    <property type="evidence" value="ECO:0007669"/>
    <property type="project" value="InterPro"/>
</dbReference>
<dbReference type="GO" id="GO:0010181">
    <property type="term" value="F:FMN binding"/>
    <property type="evidence" value="ECO:0007669"/>
    <property type="project" value="InterPro"/>
</dbReference>
<dbReference type="GO" id="GO:0016020">
    <property type="term" value="C:membrane"/>
    <property type="evidence" value="ECO:0007669"/>
    <property type="project" value="TreeGrafter"/>
</dbReference>
<gene>
    <name evidence="4" type="ORF">SAPINGB_P001818</name>
</gene>
<dbReference type="NCBIfam" id="TIGR01755">
    <property type="entry name" value="flav_wrbA"/>
    <property type="match status" value="1"/>
</dbReference>
<comment type="similarity">
    <text evidence="1">Belongs to the WrbA family.</text>
</comment>
<dbReference type="FunFam" id="3.40.50.360:FF:000001">
    <property type="entry name" value="NAD(P)H dehydrogenase (Quinone) FQR1-like"/>
    <property type="match status" value="1"/>
</dbReference>
<dbReference type="Proteomes" id="UP000398389">
    <property type="component" value="Unassembled WGS sequence"/>
</dbReference>
<dbReference type="OrthoDB" id="504689at2759"/>
<organism evidence="4 5">
    <name type="scientific">Magnusiomyces paraingens</name>
    <dbReference type="NCBI Taxonomy" id="2606893"/>
    <lineage>
        <taxon>Eukaryota</taxon>
        <taxon>Fungi</taxon>
        <taxon>Dikarya</taxon>
        <taxon>Ascomycota</taxon>
        <taxon>Saccharomycotina</taxon>
        <taxon>Dipodascomycetes</taxon>
        <taxon>Dipodascales</taxon>
        <taxon>Dipodascaceae</taxon>
        <taxon>Magnusiomyces</taxon>
    </lineage>
</organism>
<feature type="domain" description="Flavodoxin-like" evidence="3">
    <location>
        <begin position="4"/>
        <end position="193"/>
    </location>
</feature>
<dbReference type="Pfam" id="PF03358">
    <property type="entry name" value="FMN_red"/>
    <property type="match status" value="1"/>
</dbReference>
<evidence type="ECO:0000313" key="4">
    <source>
        <dbReference type="EMBL" id="VVT48519.1"/>
    </source>
</evidence>
<name>A0A5E8BBM1_9ASCO</name>
<dbReference type="GeneID" id="43580638"/>
<evidence type="ECO:0000256" key="1">
    <source>
        <dbReference type="ARBA" id="ARBA00006961"/>
    </source>
</evidence>
<dbReference type="InterPro" id="IPR010089">
    <property type="entry name" value="Flavoprotein_WrbA-like"/>
</dbReference>